<reference evidence="4 5" key="1">
    <citation type="journal article" date="2019" name="Environ. Microbiol.">
        <title>Species interactions and distinct microbial communities in high Arctic permafrost affected cryosols are associated with the CH4 and CO2 gas fluxes.</title>
        <authorList>
            <person name="Altshuler I."/>
            <person name="Hamel J."/>
            <person name="Turney S."/>
            <person name="Magnuson E."/>
            <person name="Levesque R."/>
            <person name="Greer C."/>
            <person name="Whyte L.G."/>
        </authorList>
    </citation>
    <scope>NUCLEOTIDE SEQUENCE [LARGE SCALE GENOMIC DNA]</scope>
    <source>
        <strain evidence="4 5">42</strain>
    </source>
</reference>
<gene>
    <name evidence="4" type="primary">sprA</name>
    <name evidence="4" type="ORF">EAH81_20725</name>
</gene>
<dbReference type="RefSeq" id="WP_140510676.1">
    <property type="nucleotide sequence ID" value="NZ_RCZH01000016.1"/>
</dbReference>
<feature type="signal peptide" evidence="2">
    <location>
        <begin position="1"/>
        <end position="19"/>
    </location>
</feature>
<evidence type="ECO:0000313" key="5">
    <source>
        <dbReference type="Proteomes" id="UP000319700"/>
    </source>
</evidence>
<sequence>MRKICIFLLVLFCGNVLRAQVNKPIQDTTKTQFSVGKVELEDPPSILSAYKYDPVMDRYVYTNSVDGISINYPIILTPKEYEDLVLKESRRDYFKKKSDAIDGKKVGSEANKKNLLPRYYINSSLFESIFGSNTIDVKPTGSVEMDLGIRYTKQDNPSFSPRNRSSLTFDFDQRISMSLMGKVGTRLDVNANYDTQSTFAFQNLFKLAYSPSEDDIIQKVEVGNVSMPLNSTLIRGAQSLFGVKTQLQFGKTTITGVFSEQKSQTKSIVAEGGGTVQNFDLYALDYDNDRHFFLSQYFRNKYDASLKGYPFIDSRVQVTRIEVWVTNKQNRVSTTSNNLRNVIALQDLGEAQATGIPDNQIVVVTPTTGFFNNAIDSPAENDNNKYDPGAIGQAGSFLNSNIREIVTAKSGFNNANVSEGTDYSVLENARKLSTNEFTFNSQLGYISLQQRLANDEILAVAYEYTIGGKVYQVGEFGSDGVDGTIVTGNNPSNQAIITQSLILKMLKSSLTNVQNPVWNLMMKNVYQIPQAYQIKQDDFRLNILYTDPSPINYITPVQGSTFPANPTADNKVDQTPLLNVFNLDRLNYNNDPQTGGDGFFDYLPGITVDVQNGRIIFTTKEPFGKLLFDKLNTGSGENYNDPSTYNPNQQKYVFNNMYRNTQSGALQDSDKNKFLLRGKYKSSGSNGIPIGAFNVPQGSVVVMAAGRRLVEGIDYSVDYQLGRVQILDPSLQASNTPIEVSLENNSIFGQQTRRFMGFNIEHKISDNFVVGGTYLKMTERPFTQKSSYGQESVNNTIFGFNGNYSTEVPFFTRLVNKLPNIDTDVPSNLSIRGEVAFLRPDAPKASDFEGEATIYVDDFEGSQSTIDMRSAYAWSLASTPFINAAGDPTFNANFEDLRYGYKRAKLAWYTIDPVFYTSKPSGISNDDLSLNTTRRIYSRELYPNTDIAQGQIQVINTLDLSYYPSERGPYNNNPNFGTDPAASNFGGIMRSLNSTNFEQGNVEYIQFWVLDPYVGNAEAPANNTGKLYFNLGEVSEDVLKDGRKQYENGLGPGQIMVNPQPIWGDVPASQSLIYAFDTNADNRKNQDVGLDGLPNSKEGSVYTNYAGEADPAADDYTYYLNTTGGVLDRYKKYNGVEGNSAVSIDDPNRGATTLPDVEDINRDNTMSTINAYYQYSIDIKPGMQVGQNYITDIRDVTNIELPNGGTTNARWIQFKIPVSQPQKTIGNISDFRSIRFMRMFMTGFNDQMTVRFGALDLVRGEWRRYTGTLDANDTDPTNDGTEFDVSAVNIQENSTKCPVNYVIPPGVQREQLYNNNTIINQNEQALALRVGGSGLQPLDSRAVFKNVSVDMRQYKKLKMFLHAESLPSEATLQDDEMIGFIRFGNDFTQNFYQVEIPLKVTRTGGSCTISPDQVWMEDNNIDLALELLTSMKIKAMSLDPNSPKRDINGIYYPDNDPDAQGGDGDGRLTLGIKGNPNFGLVRNLMVGVKSRVDHKDLKGEVWFNELRLADLENKGGMAAILNIDTNMADFATVSATGKKSTIGFGSLEQGANERSREDIQQYNIVTNLNLGQLLPHKWGINLPFNYAIGEEVITPEYDPFNQDIKLDQLISETKDQAEKDNIRTRAVDYTKRRSINFIGVKKDRAPEQKQHVYDVENLTFSQSYNEVNRHDYEVETYQDQQSNTAVNYAYTFQPKEVVPFKTTKFMKSSEYWKILSDFNFNYLPSNITFNTNILRQSNRQQFRDVETQGIPVDPLFRRNFAFNYQYGFGYNLTKSLKVNYTAASNNIVKNFLNDDNTPKEDFNIWDDYLDIGTPNSHIQQLVLNYEIPINKIPVLSFVKASYSYTADYSWQRSSSAFADLPITNPDGSITNYNLGNTIQNANSNTLTTTFNMNMLYKYLGLTPGAKSSKAKPKAAAPPKPGEKIVNTAKPVVSNSPFYDGLIGILTSVKNIQVNYTKNSGTVLPGYTPSVGFFGTSRPTLGFVFGSQDDVRYEAAKNGWLTDYQDFNQNFTQVTNKLLKITANIDLLPDLKIDLAMDRAYSQNTSEQYSVRESDNQYMPLSPYTYGMFSISTVLIKTAFSKSDETQSAAFDDFRNNRLVIANRLAEEHYGSSPIPRYDVNDVPPPPTDPTAEDPFKKQREIYASNQGYPIGYGKSNQAVLLPSFLAAYTGSDASKVSTGIFRDFPIPNWSIKYNGLMRYKFFKDKFKRFSLQNNYRASYTINQFRSNFDYDNAIANPDNLPNPMLDSKSFNFYNKTIMSNVNLVEQFSPLIRVDFELKSSLRILTEIKKDRALSMSFDNNLLTEVKGLEYIVGMGYRFKDVIFSSRLADSPTGIIKSDINIKADFSYRNNQTLVRYLDYDNNQLAAGQNIWSVKMTADYSFSKNLTAIFYYDHSFSKAVISTSFPLTNIRSGFTLRYNFGN</sequence>
<dbReference type="OrthoDB" id="9806090at2"/>
<keyword evidence="2" id="KW-0732">Signal</keyword>
<keyword evidence="5" id="KW-1185">Reference proteome</keyword>
<feature type="domain" description="Gliding motility protein SprA N-terminal" evidence="3">
    <location>
        <begin position="1108"/>
        <end position="1608"/>
    </location>
</feature>
<comment type="caution">
    <text evidence="4">The sequence shown here is derived from an EMBL/GenBank/DDBJ whole genome shotgun (WGS) entry which is preliminary data.</text>
</comment>
<dbReference type="InterPro" id="IPR026377">
    <property type="entry name" value="Cell_surface_SprA"/>
</dbReference>
<feature type="domain" description="Gliding motility protein SprA N-terminal" evidence="3">
    <location>
        <begin position="45"/>
        <end position="445"/>
    </location>
</feature>
<feature type="region of interest" description="Disordered" evidence="1">
    <location>
        <begin position="2111"/>
        <end position="2133"/>
    </location>
</feature>
<protein>
    <submittedName>
        <fullName evidence="4">Cell surface protein SprA</fullName>
    </submittedName>
</protein>
<feature type="chain" id="PRO_5021439521" evidence="2">
    <location>
        <begin position="20"/>
        <end position="2421"/>
    </location>
</feature>
<evidence type="ECO:0000256" key="1">
    <source>
        <dbReference type="SAM" id="MobiDB-lite"/>
    </source>
</evidence>
<dbReference type="Proteomes" id="UP000319700">
    <property type="component" value="Unassembled WGS sequence"/>
</dbReference>
<evidence type="ECO:0000313" key="4">
    <source>
        <dbReference type="EMBL" id="TPG35440.1"/>
    </source>
</evidence>
<dbReference type="Pfam" id="PF14349">
    <property type="entry name" value="SprA_N"/>
    <property type="match status" value="2"/>
</dbReference>
<name>A0A502EG13_9FLAO</name>
<proteinExistence type="predicted"/>
<accession>A0A502EG13</accession>
<dbReference type="EMBL" id="RCZH01000016">
    <property type="protein sequence ID" value="TPG35440.1"/>
    <property type="molecule type" value="Genomic_DNA"/>
</dbReference>
<evidence type="ECO:0000256" key="2">
    <source>
        <dbReference type="SAM" id="SignalP"/>
    </source>
</evidence>
<dbReference type="STRING" id="29533.SAMN05444387_3459"/>
<evidence type="ECO:0000259" key="3">
    <source>
        <dbReference type="Pfam" id="PF14349"/>
    </source>
</evidence>
<dbReference type="NCBIfam" id="TIGR04189">
    <property type="entry name" value="surface_SprA"/>
    <property type="match status" value="1"/>
</dbReference>
<organism evidence="4 5">
    <name type="scientific">Flavobacterium pectinovorum</name>
    <dbReference type="NCBI Taxonomy" id="29533"/>
    <lineage>
        <taxon>Bacteria</taxon>
        <taxon>Pseudomonadati</taxon>
        <taxon>Bacteroidota</taxon>
        <taxon>Flavobacteriia</taxon>
        <taxon>Flavobacteriales</taxon>
        <taxon>Flavobacteriaceae</taxon>
        <taxon>Flavobacterium</taxon>
    </lineage>
</organism>
<dbReference type="InterPro" id="IPR025684">
    <property type="entry name" value="SprA_N_dom"/>
</dbReference>